<evidence type="ECO:0000313" key="2">
    <source>
        <dbReference type="EMBL" id="KAJ8049696.1"/>
    </source>
</evidence>
<evidence type="ECO:0000313" key="3">
    <source>
        <dbReference type="Proteomes" id="UP001152320"/>
    </source>
</evidence>
<feature type="domain" description="NACHT" evidence="1">
    <location>
        <begin position="164"/>
        <end position="313"/>
    </location>
</feature>
<dbReference type="Proteomes" id="UP001152320">
    <property type="component" value="Chromosome 1"/>
</dbReference>
<evidence type="ECO:0000259" key="1">
    <source>
        <dbReference type="Pfam" id="PF05729"/>
    </source>
</evidence>
<dbReference type="AlphaFoldDB" id="A0A9Q1HLE5"/>
<dbReference type="EMBL" id="JAIZAY010000001">
    <property type="protein sequence ID" value="KAJ8049696.1"/>
    <property type="molecule type" value="Genomic_DNA"/>
</dbReference>
<protein>
    <submittedName>
        <fullName evidence="2">NLR family CARD domain-containing protein 4</fullName>
    </submittedName>
</protein>
<accession>A0A9Q1HLE5</accession>
<name>A0A9Q1HLE5_HOLLE</name>
<comment type="caution">
    <text evidence="2">The sequence shown here is derived from an EMBL/GenBank/DDBJ whole genome shotgun (WGS) entry which is preliminary data.</text>
</comment>
<keyword evidence="3" id="KW-1185">Reference proteome</keyword>
<dbReference type="PANTHER" id="PTHR46312">
    <property type="entry name" value="NACHT DOMAIN-CONTAINING PROTEIN"/>
    <property type="match status" value="1"/>
</dbReference>
<proteinExistence type="predicted"/>
<dbReference type="SUPFAM" id="SSF52540">
    <property type="entry name" value="P-loop containing nucleoside triphosphate hydrolases"/>
    <property type="match status" value="1"/>
</dbReference>
<dbReference type="PANTHER" id="PTHR46312:SF2">
    <property type="entry name" value="NUCLEOTIDE-BINDING OLIGOMERIZATION DOMAIN-CONTAINING PROTEIN 2-LIKE"/>
    <property type="match status" value="1"/>
</dbReference>
<dbReference type="InterPro" id="IPR007111">
    <property type="entry name" value="NACHT_NTPase"/>
</dbReference>
<sequence>MNLATLFEYPNGTIDKIARSNYPSQTFVNIMEERGQISPNDISQLTSALELETFGLFGLSIKVKDAFGKHLLHLNVAPQEQHLATKNTFISELKVKYENMYEAVQPIPYIRDKLLCVARVFVECGIEYYAGKEKLVGVGTWKKLKSYQDIFRNPEVKSPRRILEAHPGFGKSTITLQIAYDWCNSRVGSFLCDFEVLILLRLRQLGGVKSIYRAIKSFLLPIDSTLKEDDVRRILQSTTSVLILLDGFDEYPDRENEELSDVKSIISRDMFQNYDVLITTRTACLPPESAPQTKRIRLTGFDEKARDDYIRKAVVSDDEEAITKIKNVFQKNSVLAAICEVPLFFAMFAHVTHDTKDTESSNSVTTFFRHMILCFHRHMENKLKGKSSTKLAAFRQHHQQLDAMAFNSLNGNKKQIVWRKEEMRKKLGAEFYDYYVNVGILVEEDVLDAGDSDDLLTMDIERIKYVKKVHFVHKLFCEWYAAHHLSNLASKFEAYFDWEVLYLEHDDLPKNVRKVKQNATKIRLDPSELQYVYRFACGLNRLAAEQIIEYFRFIDDSMFGILCILEESNGHLENVLDDVTALCERDVQVRSTDQTLLQMATLQLLQIAGSNGVRYEKFVFVHPRYPISPNAQMLCIRI</sequence>
<gene>
    <name evidence="2" type="ORF">HOLleu_02548</name>
</gene>
<reference evidence="2" key="1">
    <citation type="submission" date="2021-10" db="EMBL/GenBank/DDBJ databases">
        <title>Tropical sea cucumber genome reveals ecological adaptation and Cuvierian tubules defense mechanism.</title>
        <authorList>
            <person name="Chen T."/>
        </authorList>
    </citation>
    <scope>NUCLEOTIDE SEQUENCE</scope>
    <source>
        <strain evidence="2">Nanhai2018</strain>
        <tissue evidence="2">Muscle</tissue>
    </source>
</reference>
<organism evidence="2 3">
    <name type="scientific">Holothuria leucospilota</name>
    <name type="common">Black long sea cucumber</name>
    <name type="synonym">Mertensiothuria leucospilota</name>
    <dbReference type="NCBI Taxonomy" id="206669"/>
    <lineage>
        <taxon>Eukaryota</taxon>
        <taxon>Metazoa</taxon>
        <taxon>Echinodermata</taxon>
        <taxon>Eleutherozoa</taxon>
        <taxon>Echinozoa</taxon>
        <taxon>Holothuroidea</taxon>
        <taxon>Aspidochirotacea</taxon>
        <taxon>Aspidochirotida</taxon>
        <taxon>Holothuriidae</taxon>
        <taxon>Holothuria</taxon>
    </lineage>
</organism>
<dbReference type="Pfam" id="PF05729">
    <property type="entry name" value="NACHT"/>
    <property type="match status" value="1"/>
</dbReference>
<dbReference type="OrthoDB" id="5975402at2759"/>
<dbReference type="InterPro" id="IPR027417">
    <property type="entry name" value="P-loop_NTPase"/>
</dbReference>
<dbReference type="Gene3D" id="3.40.50.300">
    <property type="entry name" value="P-loop containing nucleotide triphosphate hydrolases"/>
    <property type="match status" value="1"/>
</dbReference>